<keyword evidence="5" id="KW-0732">Signal</keyword>
<evidence type="ECO:0000256" key="2">
    <source>
        <dbReference type="ARBA" id="ARBA00022777"/>
    </source>
</evidence>
<keyword evidence="4" id="KW-0472">Membrane</keyword>
<dbReference type="GO" id="GO:0016301">
    <property type="term" value="F:kinase activity"/>
    <property type="evidence" value="ECO:0007669"/>
    <property type="project" value="UniProtKB-KW"/>
</dbReference>
<dbReference type="Pfam" id="PF02518">
    <property type="entry name" value="HATPase_c"/>
    <property type="match status" value="1"/>
</dbReference>
<sequence length="629" mass="71709">MIVDTHSRRFAYFARQRWLRGILCLLLVCAPFPTMAAIASGVNLTQGWFTPNAQTTPPNAQAAWQAVNMPDLWKIQHPQADGHGWYRFEFDYPGLDPQQLYALYLSRLSLNGEAYLNGHKVGSGGAFSEPVARYWNRPLLFNIAPGVLQTKHNTLYIRILAPRHSQGMLYAPEINLLQNLQPRYEQAKFIRITLNQTSSLLIIGIGLLMLSLWWRRRQDTAYGLFGLAAFIWALQSLNFYIITAPLPTPQWELLVNASFQAIATLWLISLLDFVGIRLQRFNRLLWAMLVLSPISLWCMPAAYFTLATDFWHLLTMAVVVFGLTLLAREGFVHRNKDANLLLLTLSLILLFAFHDWLIHTNIAGLNQWMTGEEYLMQFSAPVLFLIVGLMMTSRYVGALNNYEQLNLQLEQRVISKHQELNQNFQQLQSILKEQATLEERERIYQDLHDDLGAKLLTLVYRAQTPHNAELARSALQDLRDVVSRAGAESVPVTYAMADYRIECEKRLSDVHIQLIWDNQICEEHLHLTQPQVLNLGRIIREAVSNVIRHAQATRVSIRLCANHAYLQLDICDDGIGLPNTHDNTKGRGLSNIQKRAALLGGEIHFASADNGGLRLSLRLPRQHLQVKQT</sequence>
<keyword evidence="2 7" id="KW-0418">Kinase</keyword>
<dbReference type="PANTHER" id="PTHR24421:SF55">
    <property type="entry name" value="SENSOR HISTIDINE KINASE YDFH"/>
    <property type="match status" value="1"/>
</dbReference>
<feature type="domain" description="Histidine kinase" evidence="6">
    <location>
        <begin position="535"/>
        <end position="623"/>
    </location>
</feature>
<feature type="transmembrane region" description="Helical" evidence="4">
    <location>
        <begin position="253"/>
        <end position="273"/>
    </location>
</feature>
<keyword evidence="4" id="KW-1133">Transmembrane helix</keyword>
<dbReference type="InterPro" id="IPR050482">
    <property type="entry name" value="Sensor_HK_TwoCompSys"/>
</dbReference>
<name>A0A5B8CUD0_9PROT</name>
<proteinExistence type="predicted"/>
<evidence type="ECO:0000256" key="1">
    <source>
        <dbReference type="ARBA" id="ARBA00022679"/>
    </source>
</evidence>
<dbReference type="Proteomes" id="UP000311008">
    <property type="component" value="Chromosome"/>
</dbReference>
<keyword evidence="8" id="KW-1185">Reference proteome</keyword>
<keyword evidence="3" id="KW-0902">Two-component regulatory system</keyword>
<evidence type="ECO:0000256" key="3">
    <source>
        <dbReference type="ARBA" id="ARBA00023012"/>
    </source>
</evidence>
<organism evidence="7 8">
    <name type="scientific">Methylophilus medardicus</name>
    <dbReference type="NCBI Taxonomy" id="2588534"/>
    <lineage>
        <taxon>Bacteria</taxon>
        <taxon>Pseudomonadati</taxon>
        <taxon>Pseudomonadota</taxon>
        <taxon>Betaproteobacteria</taxon>
        <taxon>Nitrosomonadales</taxon>
        <taxon>Methylophilaceae</taxon>
        <taxon>Methylophilus</taxon>
    </lineage>
</organism>
<dbReference type="SUPFAM" id="SSF55874">
    <property type="entry name" value="ATPase domain of HSP90 chaperone/DNA topoisomerase II/histidine kinase"/>
    <property type="match status" value="1"/>
</dbReference>
<dbReference type="InterPro" id="IPR011623">
    <property type="entry name" value="7TMR_DISM_rcpt_extracell_dom1"/>
</dbReference>
<dbReference type="Gene3D" id="2.60.120.260">
    <property type="entry name" value="Galactose-binding domain-like"/>
    <property type="match status" value="1"/>
</dbReference>
<dbReference type="OrthoDB" id="9811306at2"/>
<dbReference type="SMART" id="SM00387">
    <property type="entry name" value="HATPase_c"/>
    <property type="match status" value="1"/>
</dbReference>
<feature type="transmembrane region" description="Helical" evidence="4">
    <location>
        <begin position="285"/>
        <end position="304"/>
    </location>
</feature>
<keyword evidence="1" id="KW-0808">Transferase</keyword>
<dbReference type="InterPro" id="IPR008979">
    <property type="entry name" value="Galactose-bd-like_sf"/>
</dbReference>
<evidence type="ECO:0000256" key="5">
    <source>
        <dbReference type="SAM" id="SignalP"/>
    </source>
</evidence>
<feature type="chain" id="PRO_5022752672" evidence="5">
    <location>
        <begin position="37"/>
        <end position="629"/>
    </location>
</feature>
<dbReference type="KEGG" id="mmec:FIU01_10555"/>
<gene>
    <name evidence="7" type="ORF">FIU01_10555</name>
</gene>
<feature type="transmembrane region" description="Helical" evidence="4">
    <location>
        <begin position="378"/>
        <end position="397"/>
    </location>
</feature>
<dbReference type="Gene3D" id="1.20.5.1930">
    <property type="match status" value="1"/>
</dbReference>
<feature type="transmembrane region" description="Helical" evidence="4">
    <location>
        <begin position="310"/>
        <end position="327"/>
    </location>
</feature>
<feature type="transmembrane region" description="Helical" evidence="4">
    <location>
        <begin position="197"/>
        <end position="214"/>
    </location>
</feature>
<dbReference type="AlphaFoldDB" id="A0A5B8CUD0"/>
<protein>
    <submittedName>
        <fullName evidence="7">Histidine kinase</fullName>
    </submittedName>
</protein>
<dbReference type="RefSeq" id="WP_140004246.1">
    <property type="nucleotide sequence ID" value="NZ_CP040946.1"/>
</dbReference>
<dbReference type="CDD" id="cd16917">
    <property type="entry name" value="HATPase_UhpB-NarQ-NarX-like"/>
    <property type="match status" value="1"/>
</dbReference>
<evidence type="ECO:0000259" key="6">
    <source>
        <dbReference type="PROSITE" id="PS50109"/>
    </source>
</evidence>
<dbReference type="InterPro" id="IPR005467">
    <property type="entry name" value="His_kinase_dom"/>
</dbReference>
<dbReference type="PROSITE" id="PS50109">
    <property type="entry name" value="HIS_KIN"/>
    <property type="match status" value="1"/>
</dbReference>
<accession>A0A5B8CUD0</accession>
<keyword evidence="4" id="KW-0812">Transmembrane</keyword>
<dbReference type="SUPFAM" id="SSF49785">
    <property type="entry name" value="Galactose-binding domain-like"/>
    <property type="match status" value="1"/>
</dbReference>
<dbReference type="EMBL" id="CP040946">
    <property type="protein sequence ID" value="QDC44917.1"/>
    <property type="molecule type" value="Genomic_DNA"/>
</dbReference>
<dbReference type="Gene3D" id="3.30.565.10">
    <property type="entry name" value="Histidine kinase-like ATPase, C-terminal domain"/>
    <property type="match status" value="1"/>
</dbReference>
<feature type="transmembrane region" description="Helical" evidence="4">
    <location>
        <begin position="339"/>
        <end position="358"/>
    </location>
</feature>
<dbReference type="InterPro" id="IPR036890">
    <property type="entry name" value="HATPase_C_sf"/>
</dbReference>
<dbReference type="PANTHER" id="PTHR24421">
    <property type="entry name" value="NITRATE/NITRITE SENSOR PROTEIN NARX-RELATED"/>
    <property type="match status" value="1"/>
</dbReference>
<dbReference type="InterPro" id="IPR003594">
    <property type="entry name" value="HATPase_dom"/>
</dbReference>
<reference evidence="8" key="1">
    <citation type="journal article" date="2019" name="ISME J.">
        <title>Evolution in action: habitat transition from sediment to the pelagial leads to genome streamlining in Methylophilaceae.</title>
        <authorList>
            <person name="Salcher M."/>
            <person name="Schaefle D."/>
            <person name="Kaspar M."/>
            <person name="Neuenschwander S.M."/>
            <person name="Ghai R."/>
        </authorList>
    </citation>
    <scope>NUCLEOTIDE SEQUENCE [LARGE SCALE GENOMIC DNA]</scope>
    <source>
        <strain evidence="8">MMS-M-51</strain>
    </source>
</reference>
<evidence type="ECO:0000313" key="7">
    <source>
        <dbReference type="EMBL" id="QDC44917.1"/>
    </source>
</evidence>
<feature type="transmembrane region" description="Helical" evidence="4">
    <location>
        <begin position="221"/>
        <end position="241"/>
    </location>
</feature>
<dbReference type="GO" id="GO:0000160">
    <property type="term" value="P:phosphorelay signal transduction system"/>
    <property type="evidence" value="ECO:0007669"/>
    <property type="project" value="UniProtKB-KW"/>
</dbReference>
<evidence type="ECO:0000313" key="8">
    <source>
        <dbReference type="Proteomes" id="UP000311008"/>
    </source>
</evidence>
<evidence type="ECO:0000256" key="4">
    <source>
        <dbReference type="SAM" id="Phobius"/>
    </source>
</evidence>
<feature type="signal peptide" evidence="5">
    <location>
        <begin position="1"/>
        <end position="36"/>
    </location>
</feature>
<dbReference type="Pfam" id="PF07695">
    <property type="entry name" value="7TMR-DISM_7TM"/>
    <property type="match status" value="1"/>
</dbReference>